<sequence length="173" mass="19426">MKSCHVQQSTIIWYMRHRLWSTAQPHCEGHRAFQLAAMIDALSARHLVDARCIAVVYGTSRPTTQGKTIFSSSKNNHAPRFGQLSQFARPSEQPHDLPRPMHIPPNIIDHAPSGTTPRQLKFDAAIASSGSRFTLSAASHRAHSPPQMYTRRQNKSGHASDDRNQIKLHRHAI</sequence>
<evidence type="ECO:0000313" key="2">
    <source>
        <dbReference type="EMBL" id="KAH7963573.1"/>
    </source>
</evidence>
<name>A0A9D4Q367_RHISA</name>
<proteinExistence type="predicted"/>
<keyword evidence="3" id="KW-1185">Reference proteome</keyword>
<reference evidence="2" key="1">
    <citation type="journal article" date="2020" name="Cell">
        <title>Large-Scale Comparative Analyses of Tick Genomes Elucidate Their Genetic Diversity and Vector Capacities.</title>
        <authorList>
            <consortium name="Tick Genome and Microbiome Consortium (TIGMIC)"/>
            <person name="Jia N."/>
            <person name="Wang J."/>
            <person name="Shi W."/>
            <person name="Du L."/>
            <person name="Sun Y."/>
            <person name="Zhan W."/>
            <person name="Jiang J.F."/>
            <person name="Wang Q."/>
            <person name="Zhang B."/>
            <person name="Ji P."/>
            <person name="Bell-Sakyi L."/>
            <person name="Cui X.M."/>
            <person name="Yuan T.T."/>
            <person name="Jiang B.G."/>
            <person name="Yang W.F."/>
            <person name="Lam T.T."/>
            <person name="Chang Q.C."/>
            <person name="Ding S.J."/>
            <person name="Wang X.J."/>
            <person name="Zhu J.G."/>
            <person name="Ruan X.D."/>
            <person name="Zhao L."/>
            <person name="Wei J.T."/>
            <person name="Ye R.Z."/>
            <person name="Que T.C."/>
            <person name="Du C.H."/>
            <person name="Zhou Y.H."/>
            <person name="Cheng J.X."/>
            <person name="Dai P.F."/>
            <person name="Guo W.B."/>
            <person name="Han X.H."/>
            <person name="Huang E.J."/>
            <person name="Li L.F."/>
            <person name="Wei W."/>
            <person name="Gao Y.C."/>
            <person name="Liu J.Z."/>
            <person name="Shao H.Z."/>
            <person name="Wang X."/>
            <person name="Wang C.C."/>
            <person name="Yang T.C."/>
            <person name="Huo Q.B."/>
            <person name="Li W."/>
            <person name="Chen H.Y."/>
            <person name="Chen S.E."/>
            <person name="Zhou L.G."/>
            <person name="Ni X.B."/>
            <person name="Tian J.H."/>
            <person name="Sheng Y."/>
            <person name="Liu T."/>
            <person name="Pan Y.S."/>
            <person name="Xia L.Y."/>
            <person name="Li J."/>
            <person name="Zhao F."/>
            <person name="Cao W.C."/>
        </authorList>
    </citation>
    <scope>NUCLEOTIDE SEQUENCE</scope>
    <source>
        <strain evidence="2">Rsan-2018</strain>
    </source>
</reference>
<reference evidence="2" key="2">
    <citation type="submission" date="2021-09" db="EMBL/GenBank/DDBJ databases">
        <authorList>
            <person name="Jia N."/>
            <person name="Wang J."/>
            <person name="Shi W."/>
            <person name="Du L."/>
            <person name="Sun Y."/>
            <person name="Zhan W."/>
            <person name="Jiang J."/>
            <person name="Wang Q."/>
            <person name="Zhang B."/>
            <person name="Ji P."/>
            <person name="Sakyi L.B."/>
            <person name="Cui X."/>
            <person name="Yuan T."/>
            <person name="Jiang B."/>
            <person name="Yang W."/>
            <person name="Lam T.T.-Y."/>
            <person name="Chang Q."/>
            <person name="Ding S."/>
            <person name="Wang X."/>
            <person name="Zhu J."/>
            <person name="Ruan X."/>
            <person name="Zhao L."/>
            <person name="Wei J."/>
            <person name="Que T."/>
            <person name="Du C."/>
            <person name="Cheng J."/>
            <person name="Dai P."/>
            <person name="Han X."/>
            <person name="Huang E."/>
            <person name="Gao Y."/>
            <person name="Liu J."/>
            <person name="Shao H."/>
            <person name="Ye R."/>
            <person name="Li L."/>
            <person name="Wei W."/>
            <person name="Wang X."/>
            <person name="Wang C."/>
            <person name="Huo Q."/>
            <person name="Li W."/>
            <person name="Guo W."/>
            <person name="Chen H."/>
            <person name="Chen S."/>
            <person name="Zhou L."/>
            <person name="Zhou L."/>
            <person name="Ni X."/>
            <person name="Tian J."/>
            <person name="Zhou Y."/>
            <person name="Sheng Y."/>
            <person name="Liu T."/>
            <person name="Pan Y."/>
            <person name="Xia L."/>
            <person name="Li J."/>
            <person name="Zhao F."/>
            <person name="Cao W."/>
        </authorList>
    </citation>
    <scope>NUCLEOTIDE SEQUENCE</scope>
    <source>
        <strain evidence="2">Rsan-2018</strain>
        <tissue evidence="2">Larvae</tissue>
    </source>
</reference>
<protein>
    <submittedName>
        <fullName evidence="2">Uncharacterized protein</fullName>
    </submittedName>
</protein>
<accession>A0A9D4Q367</accession>
<organism evidence="2 3">
    <name type="scientific">Rhipicephalus sanguineus</name>
    <name type="common">Brown dog tick</name>
    <name type="synonym">Ixodes sanguineus</name>
    <dbReference type="NCBI Taxonomy" id="34632"/>
    <lineage>
        <taxon>Eukaryota</taxon>
        <taxon>Metazoa</taxon>
        <taxon>Ecdysozoa</taxon>
        <taxon>Arthropoda</taxon>
        <taxon>Chelicerata</taxon>
        <taxon>Arachnida</taxon>
        <taxon>Acari</taxon>
        <taxon>Parasitiformes</taxon>
        <taxon>Ixodida</taxon>
        <taxon>Ixodoidea</taxon>
        <taxon>Ixodidae</taxon>
        <taxon>Rhipicephalinae</taxon>
        <taxon>Rhipicephalus</taxon>
        <taxon>Rhipicephalus</taxon>
    </lineage>
</organism>
<dbReference type="AlphaFoldDB" id="A0A9D4Q367"/>
<dbReference type="Proteomes" id="UP000821837">
    <property type="component" value="Chromosome 3"/>
</dbReference>
<feature type="region of interest" description="Disordered" evidence="1">
    <location>
        <begin position="136"/>
        <end position="173"/>
    </location>
</feature>
<gene>
    <name evidence="2" type="ORF">HPB52_021649</name>
</gene>
<evidence type="ECO:0000313" key="3">
    <source>
        <dbReference type="Proteomes" id="UP000821837"/>
    </source>
</evidence>
<dbReference type="EMBL" id="JABSTV010001249">
    <property type="protein sequence ID" value="KAH7963573.1"/>
    <property type="molecule type" value="Genomic_DNA"/>
</dbReference>
<comment type="caution">
    <text evidence="2">The sequence shown here is derived from an EMBL/GenBank/DDBJ whole genome shotgun (WGS) entry which is preliminary data.</text>
</comment>
<evidence type="ECO:0000256" key="1">
    <source>
        <dbReference type="SAM" id="MobiDB-lite"/>
    </source>
</evidence>